<evidence type="ECO:0000259" key="7">
    <source>
        <dbReference type="Pfam" id="PF02776"/>
    </source>
</evidence>
<organism evidence="8 9">
    <name type="scientific">Arthrobacter mobilis</name>
    <dbReference type="NCBI Taxonomy" id="2724944"/>
    <lineage>
        <taxon>Bacteria</taxon>
        <taxon>Bacillati</taxon>
        <taxon>Actinomycetota</taxon>
        <taxon>Actinomycetes</taxon>
        <taxon>Micrococcales</taxon>
        <taxon>Micrococcaceae</taxon>
        <taxon>Arthrobacter</taxon>
    </lineage>
</organism>
<dbReference type="InterPro" id="IPR029035">
    <property type="entry name" value="DHS-like_NAD/FAD-binding_dom"/>
</dbReference>
<evidence type="ECO:0000259" key="5">
    <source>
        <dbReference type="Pfam" id="PF00205"/>
    </source>
</evidence>
<evidence type="ECO:0000256" key="2">
    <source>
        <dbReference type="ARBA" id="ARBA00007812"/>
    </source>
</evidence>
<keyword evidence="3 4" id="KW-0786">Thiamine pyrophosphate</keyword>
<dbReference type="GO" id="GO:0009097">
    <property type="term" value="P:isoleucine biosynthetic process"/>
    <property type="evidence" value="ECO:0007669"/>
    <property type="project" value="TreeGrafter"/>
</dbReference>
<proteinExistence type="inferred from homology"/>
<dbReference type="AlphaFoldDB" id="A0A7X6HCQ8"/>
<dbReference type="GO" id="GO:0000287">
    <property type="term" value="F:magnesium ion binding"/>
    <property type="evidence" value="ECO:0007669"/>
    <property type="project" value="InterPro"/>
</dbReference>
<feature type="domain" description="Thiamine pyrophosphate enzyme central" evidence="5">
    <location>
        <begin position="186"/>
        <end position="315"/>
    </location>
</feature>
<evidence type="ECO:0000313" key="8">
    <source>
        <dbReference type="EMBL" id="NKX54716.1"/>
    </source>
</evidence>
<protein>
    <submittedName>
        <fullName evidence="8">Thiamine pyrophosphate-binding protein</fullName>
    </submittedName>
</protein>
<dbReference type="Gene3D" id="3.40.50.970">
    <property type="match status" value="2"/>
</dbReference>
<dbReference type="GO" id="GO:0005948">
    <property type="term" value="C:acetolactate synthase complex"/>
    <property type="evidence" value="ECO:0007669"/>
    <property type="project" value="TreeGrafter"/>
</dbReference>
<dbReference type="Pfam" id="PF00205">
    <property type="entry name" value="TPP_enzyme_M"/>
    <property type="match status" value="1"/>
</dbReference>
<dbReference type="SUPFAM" id="SSF52518">
    <property type="entry name" value="Thiamin diphosphate-binding fold (THDP-binding)"/>
    <property type="match status" value="2"/>
</dbReference>
<evidence type="ECO:0000313" key="9">
    <source>
        <dbReference type="Proteomes" id="UP000544090"/>
    </source>
</evidence>
<name>A0A7X6HCQ8_9MICC</name>
<accession>A0A7X6HCQ8</accession>
<dbReference type="RefSeq" id="WP_168486063.1">
    <property type="nucleotide sequence ID" value="NZ_JAAZSQ010000007.1"/>
</dbReference>
<gene>
    <name evidence="8" type="ORF">HGG74_09230</name>
</gene>
<dbReference type="EMBL" id="JAAZSQ010000007">
    <property type="protein sequence ID" value="NKX54716.1"/>
    <property type="molecule type" value="Genomic_DNA"/>
</dbReference>
<dbReference type="GO" id="GO:0030976">
    <property type="term" value="F:thiamine pyrophosphate binding"/>
    <property type="evidence" value="ECO:0007669"/>
    <property type="project" value="InterPro"/>
</dbReference>
<dbReference type="InterPro" id="IPR012001">
    <property type="entry name" value="Thiamin_PyroP_enz_TPP-bd_dom"/>
</dbReference>
<dbReference type="Gene3D" id="3.40.50.1220">
    <property type="entry name" value="TPP-binding domain"/>
    <property type="match status" value="1"/>
</dbReference>
<dbReference type="InterPro" id="IPR029061">
    <property type="entry name" value="THDP-binding"/>
</dbReference>
<evidence type="ECO:0000256" key="3">
    <source>
        <dbReference type="ARBA" id="ARBA00023052"/>
    </source>
</evidence>
<feature type="domain" description="Thiamine pyrophosphate enzyme N-terminal TPP-binding" evidence="7">
    <location>
        <begin position="1"/>
        <end position="103"/>
    </location>
</feature>
<dbReference type="PANTHER" id="PTHR18968">
    <property type="entry name" value="THIAMINE PYROPHOSPHATE ENZYMES"/>
    <property type="match status" value="1"/>
</dbReference>
<feature type="domain" description="Thiamine pyrophosphate enzyme TPP-binding" evidence="6">
    <location>
        <begin position="382"/>
        <end position="528"/>
    </location>
</feature>
<dbReference type="CDD" id="cd07035">
    <property type="entry name" value="TPP_PYR_POX_like"/>
    <property type="match status" value="1"/>
</dbReference>
<keyword evidence="9" id="KW-1185">Reference proteome</keyword>
<evidence type="ECO:0000256" key="4">
    <source>
        <dbReference type="RuleBase" id="RU362132"/>
    </source>
</evidence>
<dbReference type="Pfam" id="PF02775">
    <property type="entry name" value="TPP_enzyme_C"/>
    <property type="match status" value="1"/>
</dbReference>
<dbReference type="InterPro" id="IPR012000">
    <property type="entry name" value="Thiamin_PyroP_enz_cen_dom"/>
</dbReference>
<dbReference type="PANTHER" id="PTHR18968:SF166">
    <property type="entry name" value="2-HYDROXYACYL-COA LYASE 2"/>
    <property type="match status" value="1"/>
</dbReference>
<dbReference type="GO" id="GO:0050660">
    <property type="term" value="F:flavin adenine dinucleotide binding"/>
    <property type="evidence" value="ECO:0007669"/>
    <property type="project" value="TreeGrafter"/>
</dbReference>
<dbReference type="SUPFAM" id="SSF52467">
    <property type="entry name" value="DHS-like NAD/FAD-binding domain"/>
    <property type="match status" value="1"/>
</dbReference>
<dbReference type="Proteomes" id="UP000544090">
    <property type="component" value="Unassembled WGS sequence"/>
</dbReference>
<comment type="similarity">
    <text evidence="2 4">Belongs to the TPP enzyme family.</text>
</comment>
<dbReference type="Pfam" id="PF02776">
    <property type="entry name" value="TPP_enzyme_N"/>
    <property type="match status" value="1"/>
</dbReference>
<dbReference type="InterPro" id="IPR045229">
    <property type="entry name" value="TPP_enz"/>
</dbReference>
<dbReference type="GO" id="GO:0003984">
    <property type="term" value="F:acetolactate synthase activity"/>
    <property type="evidence" value="ECO:0007669"/>
    <property type="project" value="TreeGrafter"/>
</dbReference>
<sequence length="546" mass="57378">MRVAEAVGRTLAQLGLAHVFGVTGSGNFHVTNALIDAGVKFTAARHEMGAACMADAYSRSTGRVSAVSVHQGCGLTNAMTGIGEAAKSRTPMLVLSGDTPPTQKTSNFWIDQAAAVAALGAKVERIHSAETAVADAVRAFALARDERCTVLLNLPLDVQEEQIEWTPEAVPVPAPRLVPGPSPEAVSRLADLLAGARRPVLVGGRGALAARADIEALADRTGALLTTSAVGRGIFTGNPWYLDVMGGFSTDTTAELIQGADVVVAFGASLNRWTSRSGSLLPSATVVQVDLSPEAIGFHRPVEFGVIGDSALVAAAVERELASRGVQSAGYRSEEVQARIKAGSQWVDVEFEPVSSGGTIDPRTLTLALNDMLPMERVVVPDGGNFNGYPAMFFQIPDARGYCLPLAFQSIGLALSCAIGTAVANPDRMAVAGIGDGGFMMSLAELDTAVRLKLPLVVVVYNDNAYGAEVHHFIHETDKMGTVVFPETDIAAIARGFGCTGVTVRSEQDLQGVRDWLAGERTTPLVVDAKISSFPSWVLAHTFDEE</sequence>
<dbReference type="CDD" id="cd00568">
    <property type="entry name" value="TPP_enzymes"/>
    <property type="match status" value="1"/>
</dbReference>
<evidence type="ECO:0000256" key="1">
    <source>
        <dbReference type="ARBA" id="ARBA00001964"/>
    </source>
</evidence>
<comment type="cofactor">
    <cofactor evidence="1">
        <name>thiamine diphosphate</name>
        <dbReference type="ChEBI" id="CHEBI:58937"/>
    </cofactor>
</comment>
<comment type="caution">
    <text evidence="8">The sequence shown here is derived from an EMBL/GenBank/DDBJ whole genome shotgun (WGS) entry which is preliminary data.</text>
</comment>
<dbReference type="InterPro" id="IPR011766">
    <property type="entry name" value="TPP_enzyme_TPP-bd"/>
</dbReference>
<reference evidence="8 9" key="1">
    <citation type="submission" date="2020-04" db="EMBL/GenBank/DDBJ databases">
        <title>Arthrobacter sp. nov.</title>
        <authorList>
            <person name="Liu S."/>
        </authorList>
    </citation>
    <scope>NUCLEOTIDE SEQUENCE [LARGE SCALE GENOMIC DNA]</scope>
    <source>
        <strain evidence="8 9">E918</strain>
    </source>
</reference>
<evidence type="ECO:0000259" key="6">
    <source>
        <dbReference type="Pfam" id="PF02775"/>
    </source>
</evidence>
<dbReference type="GO" id="GO:0009099">
    <property type="term" value="P:L-valine biosynthetic process"/>
    <property type="evidence" value="ECO:0007669"/>
    <property type="project" value="TreeGrafter"/>
</dbReference>